<comment type="caution">
    <text evidence="3">The sequence shown here is derived from an EMBL/GenBank/DDBJ whole genome shotgun (WGS) entry which is preliminary data.</text>
</comment>
<evidence type="ECO:0000313" key="3">
    <source>
        <dbReference type="EMBL" id="KYH31289.1"/>
    </source>
</evidence>
<dbReference type="EMBL" id="LTBC01000013">
    <property type="protein sequence ID" value="KYH31289.1"/>
    <property type="molecule type" value="Genomic_DNA"/>
</dbReference>
<accession>A0A151AUF0</accession>
<evidence type="ECO:0000313" key="4">
    <source>
        <dbReference type="Proteomes" id="UP000075670"/>
    </source>
</evidence>
<dbReference type="Pfam" id="PF01970">
    <property type="entry name" value="TctA"/>
    <property type="match status" value="1"/>
</dbReference>
<keyword evidence="1" id="KW-0812">Transmembrane</keyword>
<name>A0A151AUF0_9FIRM</name>
<sequence length="203" mass="21649">MAGPEAANNAACAGGLVPLLALGLPFAPPTAILLSGLMIHGVTPGPLLIQNHPEIFWGVIGSMYLGNIFLVILNLPLVGVFASITKVSPKYLMPAILLLCVIGAYGENNSIFDVWVMLAFGFAGYILRKYDFEPAPLILGLVLGRILESNLRQSLLITGGSILGLWQRPITAVILSIAVIAIVAPVIIKYAFRKEVTGFVQQE</sequence>
<feature type="transmembrane region" description="Helical" evidence="1">
    <location>
        <begin position="6"/>
        <end position="24"/>
    </location>
</feature>
<organism evidence="3 4">
    <name type="scientific">Moorella mulderi DSM 14980</name>
    <dbReference type="NCBI Taxonomy" id="1122241"/>
    <lineage>
        <taxon>Bacteria</taxon>
        <taxon>Bacillati</taxon>
        <taxon>Bacillota</taxon>
        <taxon>Clostridia</taxon>
        <taxon>Neomoorellales</taxon>
        <taxon>Neomoorellaceae</taxon>
        <taxon>Neomoorella</taxon>
    </lineage>
</organism>
<proteinExistence type="predicted"/>
<dbReference type="AlphaFoldDB" id="A0A151AUF0"/>
<feature type="transmembrane region" description="Helical" evidence="1">
    <location>
        <begin position="55"/>
        <end position="84"/>
    </location>
</feature>
<protein>
    <submittedName>
        <fullName evidence="3">Tripartite tricarboxylate transporter TctA family protein</fullName>
    </submittedName>
</protein>
<dbReference type="PANTHER" id="PTHR35342">
    <property type="entry name" value="TRICARBOXYLIC TRANSPORT PROTEIN"/>
    <property type="match status" value="1"/>
</dbReference>
<gene>
    <name evidence="3" type="ORF">MOMUL_25270</name>
</gene>
<evidence type="ECO:0000256" key="1">
    <source>
        <dbReference type="SAM" id="Phobius"/>
    </source>
</evidence>
<feature type="transmembrane region" description="Helical" evidence="1">
    <location>
        <begin position="172"/>
        <end position="192"/>
    </location>
</feature>
<keyword evidence="4" id="KW-1185">Reference proteome</keyword>
<keyword evidence="1" id="KW-0472">Membrane</keyword>
<dbReference type="Proteomes" id="UP000075670">
    <property type="component" value="Unassembled WGS sequence"/>
</dbReference>
<dbReference type="PATRIC" id="fig|1122241.3.peg.2682"/>
<reference evidence="3 4" key="1">
    <citation type="submission" date="2016-02" db="EMBL/GenBank/DDBJ databases">
        <title>Genome sequence of Moorella mulderi DSM 14980.</title>
        <authorList>
            <person name="Poehlein A."/>
            <person name="Daniel R."/>
        </authorList>
    </citation>
    <scope>NUCLEOTIDE SEQUENCE [LARGE SCALE GENOMIC DNA]</scope>
    <source>
        <strain evidence="3 4">DSM 14980</strain>
    </source>
</reference>
<feature type="domain" description="DUF112" evidence="2">
    <location>
        <begin position="2"/>
        <end position="139"/>
    </location>
</feature>
<keyword evidence="1" id="KW-1133">Transmembrane helix</keyword>
<evidence type="ECO:0000259" key="2">
    <source>
        <dbReference type="Pfam" id="PF01970"/>
    </source>
</evidence>
<dbReference type="PANTHER" id="PTHR35342:SF5">
    <property type="entry name" value="TRICARBOXYLIC TRANSPORT PROTEIN"/>
    <property type="match status" value="1"/>
</dbReference>
<dbReference type="InterPro" id="IPR002823">
    <property type="entry name" value="DUF112_TM"/>
</dbReference>